<name>A0A010R1C8_9PEZI</name>
<sequence>MAPSPPIRRRMLLNHHNFILLIIRHDPRWRRPTMPPLLHRRRRRGFNNNGTTATRCPRPAHALPNPHLLRRNHPRPRAPMFAVAMPALGPLPPHRDDRRGTRVHRRRRGLDRPAKVEAGVDHPQDEQEPCNGAEGDAHDRAGAEARPAAVRGGDNDDAVRGGLARKEGHLVLSRTRALGRKTWDECDFVMTYSPWRDG</sequence>
<comment type="caution">
    <text evidence="2">The sequence shown here is derived from an EMBL/GenBank/DDBJ whole genome shotgun (WGS) entry which is preliminary data.</text>
</comment>
<dbReference type="AlphaFoldDB" id="A0A010R1C8"/>
<dbReference type="EMBL" id="JARH01000314">
    <property type="protein sequence ID" value="EXF82560.1"/>
    <property type="molecule type" value="Genomic_DNA"/>
</dbReference>
<reference evidence="2 3" key="1">
    <citation type="submission" date="2014-02" db="EMBL/GenBank/DDBJ databases">
        <title>The genome sequence of Colletotrichum fioriniae PJ7.</title>
        <authorList>
            <person name="Baroncelli R."/>
            <person name="Thon M.R."/>
        </authorList>
    </citation>
    <scope>NUCLEOTIDE SEQUENCE [LARGE SCALE GENOMIC DNA]</scope>
    <source>
        <strain evidence="2 3">PJ7</strain>
    </source>
</reference>
<feature type="compositionally biased region" description="Basic and acidic residues" evidence="1">
    <location>
        <begin position="153"/>
        <end position="168"/>
    </location>
</feature>
<keyword evidence="3" id="KW-1185">Reference proteome</keyword>
<dbReference type="OrthoDB" id="10618082at2759"/>
<organism evidence="2 3">
    <name type="scientific">Colletotrichum fioriniae PJ7</name>
    <dbReference type="NCBI Taxonomy" id="1445577"/>
    <lineage>
        <taxon>Eukaryota</taxon>
        <taxon>Fungi</taxon>
        <taxon>Dikarya</taxon>
        <taxon>Ascomycota</taxon>
        <taxon>Pezizomycotina</taxon>
        <taxon>Sordariomycetes</taxon>
        <taxon>Hypocreomycetidae</taxon>
        <taxon>Glomerellales</taxon>
        <taxon>Glomerellaceae</taxon>
        <taxon>Colletotrichum</taxon>
        <taxon>Colletotrichum acutatum species complex</taxon>
    </lineage>
</organism>
<dbReference type="KEGG" id="cfj:CFIO01_13300"/>
<proteinExistence type="predicted"/>
<evidence type="ECO:0000313" key="3">
    <source>
        <dbReference type="Proteomes" id="UP000020467"/>
    </source>
</evidence>
<feature type="compositionally biased region" description="Low complexity" evidence="1">
    <location>
        <begin position="46"/>
        <end position="55"/>
    </location>
</feature>
<gene>
    <name evidence="2" type="ORF">CFIO01_13300</name>
</gene>
<feature type="compositionally biased region" description="Basic and acidic residues" evidence="1">
    <location>
        <begin position="110"/>
        <end position="125"/>
    </location>
</feature>
<dbReference type="Proteomes" id="UP000020467">
    <property type="component" value="Unassembled WGS sequence"/>
</dbReference>
<accession>A0A010R1C8</accession>
<feature type="region of interest" description="Disordered" evidence="1">
    <location>
        <begin position="40"/>
        <end position="71"/>
    </location>
</feature>
<feature type="region of interest" description="Disordered" evidence="1">
    <location>
        <begin position="86"/>
        <end position="168"/>
    </location>
</feature>
<dbReference type="HOGENOM" id="CLU_1378012_0_0_1"/>
<evidence type="ECO:0000313" key="2">
    <source>
        <dbReference type="EMBL" id="EXF82560.1"/>
    </source>
</evidence>
<protein>
    <submittedName>
        <fullName evidence="2">Uncharacterized protein</fullName>
    </submittedName>
</protein>
<evidence type="ECO:0000256" key="1">
    <source>
        <dbReference type="SAM" id="MobiDB-lite"/>
    </source>
</evidence>